<gene>
    <name evidence="2" type="ORF">NA56DRAFT_286936</name>
</gene>
<dbReference type="AlphaFoldDB" id="A0A2J6QJP3"/>
<keyword evidence="3" id="KW-1185">Reference proteome</keyword>
<evidence type="ECO:0000313" key="2">
    <source>
        <dbReference type="EMBL" id="PMD26495.1"/>
    </source>
</evidence>
<dbReference type="STRING" id="1745343.A0A2J6QJP3"/>
<sequence>MAVSETTRDAINGKLIALEGETEILATQLRLLPQSEKFLVIPSMNEIFSANKNFDPRSYVRAVHLAFEDRLERARNFLSNGTSAHPRLVFVHGGSASTRSMCISRICRQHTDGDIGAAGSVFHEIVSNGVAGLMENMSIGQEEQTEKEASVDGEEKQAEEVKILRTHFMGAADSPGHAARPQLNVNEKDLDTSPAETMRAIESKGGIPVHDAFTTEEGDEIVQTVLTVPSRPGTTLDQKRRTFSSQYEDTKYDPYPDVTSPGDGSCFSGGPSTPAVIYGEACLVEVASASSKMVRKAVSFDNCRFYPSNARYQEPSSSSGPLKDTNSTCNLSSFRTSEGTQAGHDNFP</sequence>
<feature type="compositionally biased region" description="Polar residues" evidence="1">
    <location>
        <begin position="310"/>
        <end position="340"/>
    </location>
</feature>
<proteinExistence type="predicted"/>
<accession>A0A2J6QJP3</accession>
<evidence type="ECO:0000313" key="3">
    <source>
        <dbReference type="Proteomes" id="UP000235672"/>
    </source>
</evidence>
<evidence type="ECO:0000256" key="1">
    <source>
        <dbReference type="SAM" id="MobiDB-lite"/>
    </source>
</evidence>
<dbReference type="EMBL" id="KZ613467">
    <property type="protein sequence ID" value="PMD26495.1"/>
    <property type="molecule type" value="Genomic_DNA"/>
</dbReference>
<dbReference type="Proteomes" id="UP000235672">
    <property type="component" value="Unassembled WGS sequence"/>
</dbReference>
<protein>
    <submittedName>
        <fullName evidence="2">Uncharacterized protein</fullName>
    </submittedName>
</protein>
<reference evidence="2 3" key="1">
    <citation type="submission" date="2016-05" db="EMBL/GenBank/DDBJ databases">
        <title>A degradative enzymes factory behind the ericoid mycorrhizal symbiosis.</title>
        <authorList>
            <consortium name="DOE Joint Genome Institute"/>
            <person name="Martino E."/>
            <person name="Morin E."/>
            <person name="Grelet G."/>
            <person name="Kuo A."/>
            <person name="Kohler A."/>
            <person name="Daghino S."/>
            <person name="Barry K."/>
            <person name="Choi C."/>
            <person name="Cichocki N."/>
            <person name="Clum A."/>
            <person name="Copeland A."/>
            <person name="Hainaut M."/>
            <person name="Haridas S."/>
            <person name="Labutti K."/>
            <person name="Lindquist E."/>
            <person name="Lipzen A."/>
            <person name="Khouja H.-R."/>
            <person name="Murat C."/>
            <person name="Ohm R."/>
            <person name="Olson A."/>
            <person name="Spatafora J."/>
            <person name="Veneault-Fourrey C."/>
            <person name="Henrissat B."/>
            <person name="Grigoriev I."/>
            <person name="Martin F."/>
            <person name="Perotto S."/>
        </authorList>
    </citation>
    <scope>NUCLEOTIDE SEQUENCE [LARGE SCALE GENOMIC DNA]</scope>
    <source>
        <strain evidence="2 3">UAMH 7357</strain>
    </source>
</reference>
<dbReference type="OrthoDB" id="5401106at2759"/>
<organism evidence="2 3">
    <name type="scientific">Hyaloscypha hepaticicola</name>
    <dbReference type="NCBI Taxonomy" id="2082293"/>
    <lineage>
        <taxon>Eukaryota</taxon>
        <taxon>Fungi</taxon>
        <taxon>Dikarya</taxon>
        <taxon>Ascomycota</taxon>
        <taxon>Pezizomycotina</taxon>
        <taxon>Leotiomycetes</taxon>
        <taxon>Helotiales</taxon>
        <taxon>Hyaloscyphaceae</taxon>
        <taxon>Hyaloscypha</taxon>
    </lineage>
</organism>
<name>A0A2J6QJP3_9HELO</name>
<feature type="region of interest" description="Disordered" evidence="1">
    <location>
        <begin position="310"/>
        <end position="348"/>
    </location>
</feature>